<feature type="binding site" evidence="10">
    <location>
        <position position="368"/>
    </location>
    <ligand>
        <name>substrate</name>
    </ligand>
</feature>
<feature type="binding site" evidence="11">
    <location>
        <position position="265"/>
    </location>
    <ligand>
        <name>Mg(2+)</name>
        <dbReference type="ChEBI" id="CHEBI:18420"/>
    </ligand>
</feature>
<evidence type="ECO:0000256" key="1">
    <source>
        <dbReference type="ARBA" id="ARBA00005031"/>
    </source>
</evidence>
<evidence type="ECO:0000256" key="8">
    <source>
        <dbReference type="ARBA" id="ARBA00023239"/>
    </source>
</evidence>
<dbReference type="InterPro" id="IPR000941">
    <property type="entry name" value="Enolase"/>
</dbReference>
<evidence type="ECO:0000256" key="5">
    <source>
        <dbReference type="ARBA" id="ARBA00022525"/>
    </source>
</evidence>
<dbReference type="InterPro" id="IPR036849">
    <property type="entry name" value="Enolase-like_C_sf"/>
</dbReference>
<comment type="pathway">
    <text evidence="1">Carbohydrate degradation; glycolysis; pyruvate from D-glyceraldehyde 3-phosphate: step 4/5.</text>
</comment>
<evidence type="ECO:0000256" key="6">
    <source>
        <dbReference type="ARBA" id="ARBA00022842"/>
    </source>
</evidence>
<dbReference type="SMART" id="SM01192">
    <property type="entry name" value="Enolase_C"/>
    <property type="match status" value="1"/>
</dbReference>
<evidence type="ECO:0000256" key="7">
    <source>
        <dbReference type="ARBA" id="ARBA00023152"/>
    </source>
</evidence>
<keyword evidence="7" id="KW-0324">Glycolysis</keyword>
<feature type="active site" description="Proton acceptor" evidence="9">
    <location>
        <position position="317"/>
    </location>
</feature>
<dbReference type="GO" id="GO:0004634">
    <property type="term" value="F:phosphopyruvate hydratase activity"/>
    <property type="evidence" value="ECO:0007669"/>
    <property type="project" value="UniProtKB-EC"/>
</dbReference>
<dbReference type="UniPathway" id="UPA00109">
    <property type="reaction ID" value="UER00187"/>
</dbReference>
<dbReference type="PATRIC" id="fig|1618431.3.peg.437"/>
<evidence type="ECO:0000256" key="4">
    <source>
        <dbReference type="ARBA" id="ARBA00017068"/>
    </source>
</evidence>
<name>A0A0G0TWV5_9BACT</name>
<dbReference type="InterPro" id="IPR020809">
    <property type="entry name" value="Enolase_CS"/>
</dbReference>
<dbReference type="InterPro" id="IPR020811">
    <property type="entry name" value="Enolase_N"/>
</dbReference>
<feature type="binding site" evidence="10">
    <location>
        <position position="153"/>
    </location>
    <ligand>
        <name>substrate</name>
    </ligand>
</feature>
<dbReference type="PRINTS" id="PR00148">
    <property type="entry name" value="ENOLASE"/>
</dbReference>
<evidence type="ECO:0000256" key="3">
    <source>
        <dbReference type="ARBA" id="ARBA00012058"/>
    </source>
</evidence>
<dbReference type="Proteomes" id="UP000034881">
    <property type="component" value="Unassembled WGS sequence"/>
</dbReference>
<organism evidence="14 15">
    <name type="scientific">Candidatus Daviesbacteria bacterium GW2011_GWC2_40_12</name>
    <dbReference type="NCBI Taxonomy" id="1618431"/>
    <lineage>
        <taxon>Bacteria</taxon>
        <taxon>Candidatus Daviesiibacteriota</taxon>
    </lineage>
</organism>
<dbReference type="AlphaFoldDB" id="A0A0G0TWV5"/>
<feature type="domain" description="Enolase N-terminal" evidence="13">
    <location>
        <begin position="3"/>
        <end position="120"/>
    </location>
</feature>
<dbReference type="Pfam" id="PF03952">
    <property type="entry name" value="Enolase_N"/>
    <property type="match status" value="1"/>
</dbReference>
<dbReference type="EMBL" id="LBYB01000002">
    <property type="protein sequence ID" value="KKR42462.1"/>
    <property type="molecule type" value="Genomic_DNA"/>
</dbReference>
<dbReference type="PANTHER" id="PTHR11902:SF1">
    <property type="entry name" value="ENOLASE"/>
    <property type="match status" value="1"/>
</dbReference>
<dbReference type="SUPFAM" id="SSF54826">
    <property type="entry name" value="Enolase N-terminal domain-like"/>
    <property type="match status" value="1"/>
</dbReference>
<feature type="binding site" evidence="10">
    <location>
        <position position="292"/>
    </location>
    <ligand>
        <name>substrate</name>
    </ligand>
</feature>
<dbReference type="InterPro" id="IPR020810">
    <property type="entry name" value="Enolase_C"/>
</dbReference>
<dbReference type="Gene3D" id="3.30.390.10">
    <property type="entry name" value="Enolase-like, N-terminal domain"/>
    <property type="match status" value="1"/>
</dbReference>
<comment type="similarity">
    <text evidence="2">Belongs to the enolase family.</text>
</comment>
<feature type="active site" description="Proton donor" evidence="9">
    <location>
        <position position="193"/>
    </location>
</feature>
<dbReference type="SMART" id="SM01193">
    <property type="entry name" value="Enolase_N"/>
    <property type="match status" value="1"/>
</dbReference>
<dbReference type="GO" id="GO:0000015">
    <property type="term" value="C:phosphopyruvate hydratase complex"/>
    <property type="evidence" value="ECO:0007669"/>
    <property type="project" value="InterPro"/>
</dbReference>
<dbReference type="PANTHER" id="PTHR11902">
    <property type="entry name" value="ENOLASE"/>
    <property type="match status" value="1"/>
</dbReference>
<evidence type="ECO:0000313" key="15">
    <source>
        <dbReference type="Proteomes" id="UP000034881"/>
    </source>
</evidence>
<proteinExistence type="inferred from homology"/>
<dbReference type="PIRSF" id="PIRSF001400">
    <property type="entry name" value="Enolase"/>
    <property type="match status" value="1"/>
</dbReference>
<evidence type="ECO:0000256" key="2">
    <source>
        <dbReference type="ARBA" id="ARBA00009604"/>
    </source>
</evidence>
<keyword evidence="11" id="KW-0479">Metal-binding</keyword>
<dbReference type="GO" id="GO:0006096">
    <property type="term" value="P:glycolytic process"/>
    <property type="evidence" value="ECO:0007669"/>
    <property type="project" value="UniProtKB-UniPathway"/>
</dbReference>
<evidence type="ECO:0000256" key="10">
    <source>
        <dbReference type="PIRSR" id="PIRSR001400-2"/>
    </source>
</evidence>
<keyword evidence="6 11" id="KW-0460">Magnesium</keyword>
<evidence type="ECO:0000256" key="9">
    <source>
        <dbReference type="PIRSR" id="PIRSR001400-1"/>
    </source>
</evidence>
<feature type="binding site" evidence="11">
    <location>
        <position position="292"/>
    </location>
    <ligand>
        <name>Mg(2+)</name>
        <dbReference type="ChEBI" id="CHEBI:18420"/>
    </ligand>
</feature>
<dbReference type="EC" id="4.2.1.11" evidence="3"/>
<accession>A0A0G0TWV5</accession>
<feature type="binding site" evidence="10">
    <location>
        <begin position="344"/>
        <end position="347"/>
    </location>
    <ligand>
        <name>substrate</name>
    </ligand>
</feature>
<dbReference type="PROSITE" id="PS00164">
    <property type="entry name" value="ENOLASE"/>
    <property type="match status" value="1"/>
</dbReference>
<evidence type="ECO:0000256" key="11">
    <source>
        <dbReference type="PIRSR" id="PIRSR001400-3"/>
    </source>
</evidence>
<dbReference type="SUPFAM" id="SSF51604">
    <property type="entry name" value="Enolase C-terminal domain-like"/>
    <property type="match status" value="1"/>
</dbReference>
<comment type="caution">
    <text evidence="14">The sequence shown here is derived from an EMBL/GenBank/DDBJ whole genome shotgun (WGS) entry which is preliminary data.</text>
</comment>
<sequence>MKISDINIRIVKDSRNKDTLEAVLRSGDFEASASVPAGKSKGKFETTTLEPSLVLSKFETIKNQILNKDFPTVWEFDGFLISTDGTKEKSNLGGNLILVLSIAFTKLLAKSENLQCFQLISKILGKTPRKFPYLYFNLIGGGLHAKDSLPFQEYILVTKFPSPAKGLEYAKNCFEKLQEDIEKNFGEVRLGDEGALTIKSDDPRVGLQVLNRNATGPEVSLALDVAASTFFENRIYNLRGKIKSSDDLLSYYNLLATSYPLLSIEDPFSEDDKDGFIKIVANLGEKIWIIADDLTVTNPDLINKAQKEKAATGVIIKPNQIGSVTETLEAIKLAQSYNWKVIISHRSGETMDSFIADLAYGVEADGLKSGAPTQEVRLAKYNRLIEIERNF</sequence>
<dbReference type="InterPro" id="IPR029017">
    <property type="entry name" value="Enolase-like_N"/>
</dbReference>
<protein>
    <recommendedName>
        <fullName evidence="4">Enolase</fullName>
        <ecNumber evidence="3">4.2.1.11</ecNumber>
    </recommendedName>
</protein>
<dbReference type="GO" id="GO:0000287">
    <property type="term" value="F:magnesium ion binding"/>
    <property type="evidence" value="ECO:0007669"/>
    <property type="project" value="InterPro"/>
</dbReference>
<comment type="cofactor">
    <cofactor evidence="11">
        <name>Mg(2+)</name>
        <dbReference type="ChEBI" id="CHEBI:18420"/>
    </cofactor>
    <text evidence="11">Mg(2+) is required for catalysis and for stabilizing the dimer.</text>
</comment>
<gene>
    <name evidence="14" type="ORF">UT77_C0002G0115</name>
</gene>
<keyword evidence="5" id="KW-0964">Secreted</keyword>
<evidence type="ECO:0000259" key="12">
    <source>
        <dbReference type="SMART" id="SM01192"/>
    </source>
</evidence>
<feature type="domain" description="Enolase C-terminal TIM barrel" evidence="12">
    <location>
        <begin position="128"/>
        <end position="391"/>
    </location>
</feature>
<evidence type="ECO:0000313" key="14">
    <source>
        <dbReference type="EMBL" id="KKR42462.1"/>
    </source>
</evidence>
<dbReference type="Gene3D" id="3.20.20.120">
    <property type="entry name" value="Enolase-like C-terminal domain"/>
    <property type="match status" value="1"/>
</dbReference>
<dbReference type="Pfam" id="PF00113">
    <property type="entry name" value="Enolase_C"/>
    <property type="match status" value="1"/>
</dbReference>
<reference evidence="14 15" key="1">
    <citation type="journal article" date="2015" name="Nature">
        <title>rRNA introns, odd ribosomes, and small enigmatic genomes across a large radiation of phyla.</title>
        <authorList>
            <person name="Brown C.T."/>
            <person name="Hug L.A."/>
            <person name="Thomas B.C."/>
            <person name="Sharon I."/>
            <person name="Castelle C.J."/>
            <person name="Singh A."/>
            <person name="Wilkins M.J."/>
            <person name="Williams K.H."/>
            <person name="Banfield J.F."/>
        </authorList>
    </citation>
    <scope>NUCLEOTIDE SEQUENCE [LARGE SCALE GENOMIC DNA]</scope>
</reference>
<feature type="binding site" evidence="10">
    <location>
        <position position="265"/>
    </location>
    <ligand>
        <name>substrate</name>
    </ligand>
</feature>
<keyword evidence="8" id="KW-0456">Lyase</keyword>
<evidence type="ECO:0000259" key="13">
    <source>
        <dbReference type="SMART" id="SM01193"/>
    </source>
</evidence>
<feature type="binding site" evidence="10">
    <location>
        <position position="144"/>
    </location>
    <ligand>
        <name>substrate</name>
    </ligand>
</feature>